<accession>A0ABS0SXY3</accession>
<evidence type="ECO:0000313" key="3">
    <source>
        <dbReference type="EMBL" id="MBI1684485.1"/>
    </source>
</evidence>
<reference evidence="3 4" key="1">
    <citation type="submission" date="2020-11" db="EMBL/GenBank/DDBJ databases">
        <title>genome sequence of strain KACC 18849.</title>
        <authorList>
            <person name="Gao J."/>
            <person name="Zhang X."/>
        </authorList>
    </citation>
    <scope>NUCLEOTIDE SEQUENCE [LARGE SCALE GENOMIC DNA]</scope>
    <source>
        <strain evidence="3 4">KACC 18849</strain>
    </source>
</reference>
<dbReference type="SUPFAM" id="SSF50685">
    <property type="entry name" value="Barwin-like endoglucanases"/>
    <property type="match status" value="1"/>
</dbReference>
<keyword evidence="1" id="KW-0732">Signal</keyword>
<dbReference type="RefSeq" id="WP_198576398.1">
    <property type="nucleotide sequence ID" value="NZ_JADWOX010000007.1"/>
</dbReference>
<dbReference type="Proteomes" id="UP000639859">
    <property type="component" value="Unassembled WGS sequence"/>
</dbReference>
<evidence type="ECO:0000256" key="1">
    <source>
        <dbReference type="SAM" id="SignalP"/>
    </source>
</evidence>
<dbReference type="Gene3D" id="2.40.40.10">
    <property type="entry name" value="RlpA-like domain"/>
    <property type="match status" value="1"/>
</dbReference>
<dbReference type="InterPro" id="IPR036908">
    <property type="entry name" value="RlpA-like_sf"/>
</dbReference>
<dbReference type="InterPro" id="IPR010611">
    <property type="entry name" value="3D_dom"/>
</dbReference>
<feature type="signal peptide" evidence="1">
    <location>
        <begin position="1"/>
        <end position="22"/>
    </location>
</feature>
<keyword evidence="4" id="KW-1185">Reference proteome</keyword>
<name>A0ABS0SXY3_9CAUL</name>
<feature type="chain" id="PRO_5045676516" description="3D domain-containing protein" evidence="1">
    <location>
        <begin position="23"/>
        <end position="163"/>
    </location>
</feature>
<sequence length="163" mass="17097">MRRTLAGIMAFMAMFAALPAAAGPDSERKDPLGELIAGALTGSLPGSVEYKMKATLYHAGAKGIRALDSLGCKVVAMRTLAVDTKVIPRRTVVFIKETVGLPMPNGESHDGYWYASDIGGAIKGNKIDMFSGQGAGSMKPLSGLNLTHLSVTKVGEFKGCPPE</sequence>
<dbReference type="CDD" id="cd22785">
    <property type="entry name" value="DPBB_MltA-like"/>
    <property type="match status" value="1"/>
</dbReference>
<dbReference type="Pfam" id="PF06725">
    <property type="entry name" value="3D"/>
    <property type="match status" value="1"/>
</dbReference>
<feature type="domain" description="3D" evidence="2">
    <location>
        <begin position="78"/>
        <end position="135"/>
    </location>
</feature>
<organism evidence="3 4">
    <name type="scientific">Caulobacter hibisci</name>
    <dbReference type="NCBI Taxonomy" id="2035993"/>
    <lineage>
        <taxon>Bacteria</taxon>
        <taxon>Pseudomonadati</taxon>
        <taxon>Pseudomonadota</taxon>
        <taxon>Alphaproteobacteria</taxon>
        <taxon>Caulobacterales</taxon>
        <taxon>Caulobacteraceae</taxon>
        <taxon>Caulobacter</taxon>
    </lineage>
</organism>
<comment type="caution">
    <text evidence="3">The sequence shown here is derived from an EMBL/GenBank/DDBJ whole genome shotgun (WGS) entry which is preliminary data.</text>
</comment>
<dbReference type="EMBL" id="JADWOX010000007">
    <property type="protein sequence ID" value="MBI1684485.1"/>
    <property type="molecule type" value="Genomic_DNA"/>
</dbReference>
<evidence type="ECO:0000259" key="2">
    <source>
        <dbReference type="Pfam" id="PF06725"/>
    </source>
</evidence>
<proteinExistence type="predicted"/>
<gene>
    <name evidence="3" type="ORF">I4Q42_12485</name>
</gene>
<protein>
    <recommendedName>
        <fullName evidence="2">3D domain-containing protein</fullName>
    </recommendedName>
</protein>
<evidence type="ECO:0000313" key="4">
    <source>
        <dbReference type="Proteomes" id="UP000639859"/>
    </source>
</evidence>